<dbReference type="Pfam" id="PF00646">
    <property type="entry name" value="F-box"/>
    <property type="match status" value="1"/>
</dbReference>
<protein>
    <recommendedName>
        <fullName evidence="2">F-box domain-containing protein</fullName>
    </recommendedName>
</protein>
<feature type="region of interest" description="Disordered" evidence="1">
    <location>
        <begin position="84"/>
        <end position="134"/>
    </location>
</feature>
<evidence type="ECO:0000259" key="2">
    <source>
        <dbReference type="SMART" id="SM00256"/>
    </source>
</evidence>
<dbReference type="SUPFAM" id="SSF81383">
    <property type="entry name" value="F-box domain"/>
    <property type="match status" value="1"/>
</dbReference>
<dbReference type="Proteomes" id="UP001642540">
    <property type="component" value="Unassembled WGS sequence"/>
</dbReference>
<feature type="domain" description="F-box" evidence="2">
    <location>
        <begin position="145"/>
        <end position="184"/>
    </location>
</feature>
<reference evidence="3 4" key="1">
    <citation type="submission" date="2024-08" db="EMBL/GenBank/DDBJ databases">
        <authorList>
            <person name="Cucini C."/>
            <person name="Frati F."/>
        </authorList>
    </citation>
    <scope>NUCLEOTIDE SEQUENCE [LARGE SCALE GENOMIC DNA]</scope>
</reference>
<accession>A0ABP1QXN5</accession>
<dbReference type="InterPro" id="IPR001810">
    <property type="entry name" value="F-box_dom"/>
</dbReference>
<dbReference type="InterPro" id="IPR036047">
    <property type="entry name" value="F-box-like_dom_sf"/>
</dbReference>
<proteinExistence type="predicted"/>
<dbReference type="PANTHER" id="PTHR34145:SF28">
    <property type="entry name" value="F-BOX DOMAIN-CONTAINING PROTEIN"/>
    <property type="match status" value="1"/>
</dbReference>
<organism evidence="3 4">
    <name type="scientific">Orchesella dallaii</name>
    <dbReference type="NCBI Taxonomy" id="48710"/>
    <lineage>
        <taxon>Eukaryota</taxon>
        <taxon>Metazoa</taxon>
        <taxon>Ecdysozoa</taxon>
        <taxon>Arthropoda</taxon>
        <taxon>Hexapoda</taxon>
        <taxon>Collembola</taxon>
        <taxon>Entomobryomorpha</taxon>
        <taxon>Entomobryoidea</taxon>
        <taxon>Orchesellidae</taxon>
        <taxon>Orchesellinae</taxon>
        <taxon>Orchesella</taxon>
    </lineage>
</organism>
<evidence type="ECO:0000313" key="3">
    <source>
        <dbReference type="EMBL" id="CAL8113064.1"/>
    </source>
</evidence>
<dbReference type="InterPro" id="IPR032675">
    <property type="entry name" value="LRR_dom_sf"/>
</dbReference>
<comment type="caution">
    <text evidence="3">The sequence shown here is derived from an EMBL/GenBank/DDBJ whole genome shotgun (WGS) entry which is preliminary data.</text>
</comment>
<dbReference type="Gene3D" id="3.80.10.10">
    <property type="entry name" value="Ribonuclease Inhibitor"/>
    <property type="match status" value="1"/>
</dbReference>
<dbReference type="SUPFAM" id="SSF52047">
    <property type="entry name" value="RNI-like"/>
    <property type="match status" value="1"/>
</dbReference>
<evidence type="ECO:0000256" key="1">
    <source>
        <dbReference type="SAM" id="MobiDB-lite"/>
    </source>
</evidence>
<feature type="region of interest" description="Disordered" evidence="1">
    <location>
        <begin position="1"/>
        <end position="50"/>
    </location>
</feature>
<gene>
    <name evidence="3" type="ORF">ODALV1_LOCUS15901</name>
</gene>
<name>A0ABP1QXN5_9HEXA</name>
<dbReference type="PANTHER" id="PTHR34145">
    <property type="entry name" value="OS02G0105600 PROTEIN"/>
    <property type="match status" value="1"/>
</dbReference>
<dbReference type="SMART" id="SM00256">
    <property type="entry name" value="FBOX"/>
    <property type="match status" value="1"/>
</dbReference>
<evidence type="ECO:0000313" key="4">
    <source>
        <dbReference type="Proteomes" id="UP001642540"/>
    </source>
</evidence>
<feature type="compositionally biased region" description="Low complexity" evidence="1">
    <location>
        <begin position="121"/>
        <end position="132"/>
    </location>
</feature>
<feature type="compositionally biased region" description="Acidic residues" evidence="1">
    <location>
        <begin position="1"/>
        <end position="20"/>
    </location>
</feature>
<keyword evidence="4" id="KW-1185">Reference proteome</keyword>
<sequence length="728" mass="82848">MSDCEYSEESIEYSSEEEIEISDRENSEVDEGEDNDGLGERENLQADQQNDLQVVEDKLTGIIKTQQMIIDNLRMEIASFKLQSTNGRPTSRRKRKYTTKSEESTSAVVSSFEDDDDELDSLSSEKSSISESSLEHGASLTNPLLVDVVIQKVMDQLPLKSLLLARLVCRKWNAMATTKVANKSGPIQLEVYQPWKPSRGIKVSIFIDVMRNSMLGCPFSKYSISSFHALEELDRFFFHFGRTIKHLDLNLPEGFDDTQAFITLLIRKIPHLESLRIGCCQMFKQMYLIGRPNDVPESLPFGKKVYLGCLRTFCVGNIINMIPSKSWLEAFFKMTPNLEKLVLHVNFKENGNTFIRIVLEALMNHDGLKNIRSLMISCLTESHLRTLIKLAECGLRLKKFRFQDLCIHLTEINGSTLETFLASQADNLESLEIDQSSNFPRIRPFQLPPMKSLKTLSVVSSQRISLGILNYSSHLPKLEKLTLRGYDVFSSSNVFPHSDGAKRSIAGQFLTVLSLPSKLNIPHFPKVLASMFPNVADLEVRGVTNECLKEIWESWPRLEKLKLVVSHFDDNIDSGLTGIPDEVCAELRNEPNSENDCGTENVKTATGITDLKYLRSFEMECRAMWIPCQIITDVAGYFALAKMTSLRKLKVTEIGVPEKFDLSNECIQNIIKTLKHTEVTFKIMDDHGRWQLELGRADILRNTYESEPQLEDHNKDKEYVVDDHSYAY</sequence>
<feature type="compositionally biased region" description="Acidic residues" evidence="1">
    <location>
        <begin position="28"/>
        <end position="37"/>
    </location>
</feature>
<dbReference type="EMBL" id="CAXLJM020000049">
    <property type="protein sequence ID" value="CAL8113064.1"/>
    <property type="molecule type" value="Genomic_DNA"/>
</dbReference>
<dbReference type="InterPro" id="IPR053772">
    <property type="entry name" value="At1g61320/At1g61330-like"/>
</dbReference>